<name>A0A9P7JLC4_9AGAM</name>
<evidence type="ECO:0000313" key="3">
    <source>
        <dbReference type="EMBL" id="KAG2085579.1"/>
    </source>
</evidence>
<protein>
    <recommendedName>
        <fullName evidence="2">DUF6818 domain-containing protein</fullName>
    </recommendedName>
</protein>
<keyword evidence="4" id="KW-1185">Reference proteome</keyword>
<feature type="non-terminal residue" evidence="3">
    <location>
        <position position="351"/>
    </location>
</feature>
<proteinExistence type="predicted"/>
<dbReference type="OrthoDB" id="99432at2759"/>
<sequence>LPLPDSPDLDLSDAVTIAEARGHTLAAKTAGSHHQVKGPRGKGKANQNIASANSKKHSREDTEDDDEVHARRGRPQGSNNYTSSDVKVLLDMVCQELPLSQHGWQAVHVKFGQWAKANGRPECKVTSLETKFKQLVKTTKPTGDSVCPPEVTCAHCIDQLINERAGTRDLDDMDFDDIEDNDGNHSVVSDQFQDELDHTSPLIQHTALACSTARTEAPISRRNARGAAATDLLTHLSGALDPAAQRDCDEDHANCSFATVQLLTQSQQLQDSNANVKNLQGQLFGLCNCLYDAECECDRAQLRIEMIEMTGSTHCRHIRMPKCKNLQQEWYPEGGGSVRWITDKGESTASE</sequence>
<reference evidence="3" key="1">
    <citation type="journal article" date="2020" name="New Phytol.">
        <title>Comparative genomics reveals dynamic genome evolution in host specialist ectomycorrhizal fungi.</title>
        <authorList>
            <person name="Lofgren L.A."/>
            <person name="Nguyen N.H."/>
            <person name="Vilgalys R."/>
            <person name="Ruytinx J."/>
            <person name="Liao H.L."/>
            <person name="Branco S."/>
            <person name="Kuo A."/>
            <person name="LaButti K."/>
            <person name="Lipzen A."/>
            <person name="Andreopoulos W."/>
            <person name="Pangilinan J."/>
            <person name="Riley R."/>
            <person name="Hundley H."/>
            <person name="Na H."/>
            <person name="Barry K."/>
            <person name="Grigoriev I.V."/>
            <person name="Stajich J.E."/>
            <person name="Kennedy P.G."/>
        </authorList>
    </citation>
    <scope>NUCLEOTIDE SEQUENCE</scope>
    <source>
        <strain evidence="3">FC423</strain>
    </source>
</reference>
<dbReference type="PANTHER" id="PTHR34409:SF1">
    <property type="entry name" value="MYB-LIKE DOMAIN-CONTAINING PROTEIN"/>
    <property type="match status" value="1"/>
</dbReference>
<dbReference type="InterPro" id="IPR049203">
    <property type="entry name" value="DUF6818"/>
</dbReference>
<dbReference type="AlphaFoldDB" id="A0A9P7JLC4"/>
<evidence type="ECO:0000313" key="4">
    <source>
        <dbReference type="Proteomes" id="UP000823399"/>
    </source>
</evidence>
<dbReference type="RefSeq" id="XP_041284697.1">
    <property type="nucleotide sequence ID" value="XM_041430440.1"/>
</dbReference>
<evidence type="ECO:0000256" key="1">
    <source>
        <dbReference type="SAM" id="MobiDB-lite"/>
    </source>
</evidence>
<dbReference type="Proteomes" id="UP000823399">
    <property type="component" value="Unassembled WGS sequence"/>
</dbReference>
<dbReference type="EMBL" id="JABBWM010000165">
    <property type="protein sequence ID" value="KAG2085579.1"/>
    <property type="molecule type" value="Genomic_DNA"/>
</dbReference>
<gene>
    <name evidence="3" type="ORF">F5147DRAFT_553276</name>
</gene>
<evidence type="ECO:0000259" key="2">
    <source>
        <dbReference type="Pfam" id="PF20681"/>
    </source>
</evidence>
<dbReference type="GeneID" id="64692699"/>
<feature type="region of interest" description="Disordered" evidence="1">
    <location>
        <begin position="25"/>
        <end position="82"/>
    </location>
</feature>
<comment type="caution">
    <text evidence="3">The sequence shown here is derived from an EMBL/GenBank/DDBJ whole genome shotgun (WGS) entry which is preliminary data.</text>
</comment>
<dbReference type="Pfam" id="PF20681">
    <property type="entry name" value="DUF6818"/>
    <property type="match status" value="1"/>
</dbReference>
<accession>A0A9P7JLC4</accession>
<feature type="compositionally biased region" description="Basic residues" evidence="1">
    <location>
        <begin position="34"/>
        <end position="43"/>
    </location>
</feature>
<feature type="domain" description="DUF6818" evidence="2">
    <location>
        <begin position="98"/>
        <end position="177"/>
    </location>
</feature>
<dbReference type="PANTHER" id="PTHR34409">
    <property type="entry name" value="SET DOMAIN-CONTAINING PROTEIN"/>
    <property type="match status" value="1"/>
</dbReference>
<organism evidence="3 4">
    <name type="scientific">Suillus discolor</name>
    <dbReference type="NCBI Taxonomy" id="1912936"/>
    <lineage>
        <taxon>Eukaryota</taxon>
        <taxon>Fungi</taxon>
        <taxon>Dikarya</taxon>
        <taxon>Basidiomycota</taxon>
        <taxon>Agaricomycotina</taxon>
        <taxon>Agaricomycetes</taxon>
        <taxon>Agaricomycetidae</taxon>
        <taxon>Boletales</taxon>
        <taxon>Suillineae</taxon>
        <taxon>Suillaceae</taxon>
        <taxon>Suillus</taxon>
    </lineage>
</organism>
<feature type="non-terminal residue" evidence="3">
    <location>
        <position position="1"/>
    </location>
</feature>